<dbReference type="PANTHER" id="PTHR10766">
    <property type="entry name" value="TRANSMEMBRANE 9 SUPERFAMILY PROTEIN"/>
    <property type="match status" value="1"/>
</dbReference>
<keyword evidence="7 9" id="KW-1133">Transmembrane helix</keyword>
<feature type="transmembrane region" description="Helical" evidence="9">
    <location>
        <begin position="536"/>
        <end position="569"/>
    </location>
</feature>
<dbReference type="InterPro" id="IPR004240">
    <property type="entry name" value="EMP70"/>
</dbReference>
<evidence type="ECO:0000256" key="7">
    <source>
        <dbReference type="ARBA" id="ARBA00022989"/>
    </source>
</evidence>
<feature type="transmembrane region" description="Helical" evidence="9">
    <location>
        <begin position="467"/>
        <end position="493"/>
    </location>
</feature>
<feature type="transmembrane region" description="Helical" evidence="9">
    <location>
        <begin position="505"/>
        <end position="524"/>
    </location>
</feature>
<feature type="transmembrane region" description="Helical" evidence="9">
    <location>
        <begin position="345"/>
        <end position="370"/>
    </location>
</feature>
<dbReference type="OrthoDB" id="1666796at2759"/>
<name>A0A6P5GSN6_ANACO</name>
<evidence type="ECO:0000256" key="4">
    <source>
        <dbReference type="ARBA" id="ARBA00022692"/>
    </source>
</evidence>
<dbReference type="GO" id="GO:0010008">
    <property type="term" value="C:endosome membrane"/>
    <property type="evidence" value="ECO:0007669"/>
    <property type="project" value="UniProtKB-SubCell"/>
</dbReference>
<feature type="transmembrane region" description="Helical" evidence="9">
    <location>
        <begin position="376"/>
        <end position="398"/>
    </location>
</feature>
<accession>A0A6P5GSN6</accession>
<evidence type="ECO:0000313" key="10">
    <source>
        <dbReference type="Proteomes" id="UP000515123"/>
    </source>
</evidence>
<evidence type="ECO:0000256" key="5">
    <source>
        <dbReference type="ARBA" id="ARBA00022729"/>
    </source>
</evidence>
<keyword evidence="5" id="KW-0732">Signal</keyword>
<feature type="transmembrane region" description="Helical" evidence="9">
    <location>
        <begin position="275"/>
        <end position="303"/>
    </location>
</feature>
<keyword evidence="4 9" id="KW-0812">Transmembrane</keyword>
<evidence type="ECO:0000256" key="8">
    <source>
        <dbReference type="ARBA" id="ARBA00023136"/>
    </source>
</evidence>
<reference evidence="11" key="2">
    <citation type="submission" date="2025-08" db="UniProtKB">
        <authorList>
            <consortium name="RefSeq"/>
        </authorList>
    </citation>
    <scope>IDENTIFICATION</scope>
    <source>
        <tissue evidence="11">Leaf</tissue>
    </source>
</reference>
<organism evidence="10 11">
    <name type="scientific">Ananas comosus</name>
    <name type="common">Pineapple</name>
    <name type="synonym">Ananas ananas</name>
    <dbReference type="NCBI Taxonomy" id="4615"/>
    <lineage>
        <taxon>Eukaryota</taxon>
        <taxon>Viridiplantae</taxon>
        <taxon>Streptophyta</taxon>
        <taxon>Embryophyta</taxon>
        <taxon>Tracheophyta</taxon>
        <taxon>Spermatophyta</taxon>
        <taxon>Magnoliopsida</taxon>
        <taxon>Liliopsida</taxon>
        <taxon>Poales</taxon>
        <taxon>Bromeliaceae</taxon>
        <taxon>Bromelioideae</taxon>
        <taxon>Ananas</taxon>
    </lineage>
</organism>
<evidence type="ECO:0000256" key="9">
    <source>
        <dbReference type="RuleBase" id="RU363079"/>
    </source>
</evidence>
<evidence type="ECO:0000256" key="3">
    <source>
        <dbReference type="ARBA" id="ARBA00005227"/>
    </source>
</evidence>
<evidence type="ECO:0000313" key="11">
    <source>
        <dbReference type="RefSeq" id="XP_020110919.1"/>
    </source>
</evidence>
<comment type="similarity">
    <text evidence="3 9">Belongs to the nonaspanin (TM9SF) (TC 9.A.2) family.</text>
</comment>
<dbReference type="Pfam" id="PF02990">
    <property type="entry name" value="EMP70"/>
    <property type="match status" value="1"/>
</dbReference>
<keyword evidence="6" id="KW-0967">Endosome</keyword>
<evidence type="ECO:0000256" key="2">
    <source>
        <dbReference type="ARBA" id="ARBA00004653"/>
    </source>
</evidence>
<keyword evidence="8 9" id="KW-0472">Membrane</keyword>
<dbReference type="RefSeq" id="XP_020110919.1">
    <property type="nucleotide sequence ID" value="XM_020255330.1"/>
</dbReference>
<dbReference type="Proteomes" id="UP000515123">
    <property type="component" value="Linkage group 20"/>
</dbReference>
<dbReference type="AlphaFoldDB" id="A0A6P5GSN6"/>
<protein>
    <recommendedName>
        <fullName evidence="9">Transmembrane 9 superfamily member</fullName>
    </recommendedName>
</protein>
<dbReference type="GO" id="GO:0072657">
    <property type="term" value="P:protein localization to membrane"/>
    <property type="evidence" value="ECO:0007669"/>
    <property type="project" value="TreeGrafter"/>
</dbReference>
<evidence type="ECO:0000256" key="6">
    <source>
        <dbReference type="ARBA" id="ARBA00022753"/>
    </source>
</evidence>
<feature type="transmembrane region" description="Helical" evidence="9">
    <location>
        <begin position="436"/>
        <end position="455"/>
    </location>
</feature>
<dbReference type="GeneID" id="109725927"/>
<reference evidence="10" key="1">
    <citation type="journal article" date="2015" name="Nat. Genet.">
        <title>The pineapple genome and the evolution of CAM photosynthesis.</title>
        <authorList>
            <person name="Ming R."/>
            <person name="VanBuren R."/>
            <person name="Wai C.M."/>
            <person name="Tang H."/>
            <person name="Schatz M.C."/>
            <person name="Bowers J.E."/>
            <person name="Lyons E."/>
            <person name="Wang M.L."/>
            <person name="Chen J."/>
            <person name="Biggers E."/>
            <person name="Zhang J."/>
            <person name="Huang L."/>
            <person name="Zhang L."/>
            <person name="Miao W."/>
            <person name="Zhang J."/>
            <person name="Ye Z."/>
            <person name="Miao C."/>
            <person name="Lin Z."/>
            <person name="Wang H."/>
            <person name="Zhou H."/>
            <person name="Yim W.C."/>
            <person name="Priest H.D."/>
            <person name="Zheng C."/>
            <person name="Woodhouse M."/>
            <person name="Edger P.P."/>
            <person name="Guyot R."/>
            <person name="Guo H.B."/>
            <person name="Guo H."/>
            <person name="Zheng G."/>
            <person name="Singh R."/>
            <person name="Sharma A."/>
            <person name="Min X."/>
            <person name="Zheng Y."/>
            <person name="Lee H."/>
            <person name="Gurtowski J."/>
            <person name="Sedlazeck F.J."/>
            <person name="Harkess A."/>
            <person name="McKain M.R."/>
            <person name="Liao Z."/>
            <person name="Fang J."/>
            <person name="Liu J."/>
            <person name="Zhang X."/>
            <person name="Zhang Q."/>
            <person name="Hu W."/>
            <person name="Qin Y."/>
            <person name="Wang K."/>
            <person name="Chen L.Y."/>
            <person name="Shirley N."/>
            <person name="Lin Y.R."/>
            <person name="Liu L.Y."/>
            <person name="Hernandez A.G."/>
            <person name="Wright C.L."/>
            <person name="Bulone V."/>
            <person name="Tuskan G.A."/>
            <person name="Heath K."/>
            <person name="Zee F."/>
            <person name="Moore P.H."/>
            <person name="Sunkar R."/>
            <person name="Leebens-Mack J.H."/>
            <person name="Mockler T."/>
            <person name="Bennetzen J.L."/>
            <person name="Freeling M."/>
            <person name="Sankoff D."/>
            <person name="Paterson A.H."/>
            <person name="Zhu X."/>
            <person name="Yang X."/>
            <person name="Smith J.A."/>
            <person name="Cushman J.C."/>
            <person name="Paull R.E."/>
            <person name="Yu Q."/>
        </authorList>
    </citation>
    <scope>NUCLEOTIDE SEQUENCE [LARGE SCALE GENOMIC DNA]</scope>
    <source>
        <strain evidence="10">cv. F153</strain>
    </source>
</reference>
<feature type="transmembrane region" description="Helical" evidence="9">
    <location>
        <begin position="309"/>
        <end position="333"/>
    </location>
</feature>
<feature type="transmembrane region" description="Helical" evidence="9">
    <location>
        <begin position="210"/>
        <end position="234"/>
    </location>
</feature>
<comment type="subcellular location">
    <subcellularLocation>
        <location evidence="1">Endosome membrane</location>
        <topology evidence="1">Multi-pass membrane protein</topology>
    </subcellularLocation>
    <subcellularLocation>
        <location evidence="2">Golgi apparatus membrane</location>
        <topology evidence="2">Multi-pass membrane protein</topology>
    </subcellularLocation>
</comment>
<dbReference type="PANTHER" id="PTHR10766:SF177">
    <property type="entry name" value="TRANSMEMBRANE 9 SUPERFAMILY MEMBER 1"/>
    <property type="match status" value="1"/>
</dbReference>
<proteinExistence type="inferred from homology"/>
<sequence>MIVTVASSAVNHRYLAGDPVPFYANKVGPYHNPSETYRYFDLPFCSPERAKDKFEALGEVLNGDRLVDSPYKVDFHVDVESKSVCRKKLTKEDVAKFRNAVSNDYYFQMYFDDLPVWGFIGKVDKDSQTDPRDYKYFLYSHIRFTILYNNDRVIEIDAHAAVDAVVDVTEDEDTEVEFLYSVKWEGTSTPFASRMDRFLLPSMLPHQLRIHWFSIINSCGTVLLLVGFFGTILLRILKNDFRRYAEDDESGEDQDETGWKNIHGDVFRFPMNKSLFAAFIGSGTQLIALTISIFILAIIGVFYPYNRGALFTALVVIYTLTSGIAGYVAANFYRQIEGTNWIRNLLLTGCLFCGPLFATFCFLNTVAILYNSTAALPFGTITVILLVWVLVTLPLLILGGIAGKNSRVEFQVPCRTTKYPREIPQLPWCRGTVPQMAIAGFLPFSAIYMELYYVFTSIWGHRVYAVYSILFLTFVILVIVTAFVTVTLTYFQLAAEDHKWWWRSFLSGGSTGLFIYGYCFYYYYARSYMSGFMQTSFFFGYMACVSYGFFLMLGTVAFHSALCFVRYIYRSIKCE</sequence>
<gene>
    <name evidence="11" type="primary">LOC109725927</name>
</gene>
<evidence type="ECO:0000256" key="1">
    <source>
        <dbReference type="ARBA" id="ARBA00004337"/>
    </source>
</evidence>
<dbReference type="GO" id="GO:0000139">
    <property type="term" value="C:Golgi membrane"/>
    <property type="evidence" value="ECO:0007669"/>
    <property type="project" value="UniProtKB-SubCell"/>
</dbReference>
<keyword evidence="10" id="KW-1185">Reference proteome</keyword>